<keyword evidence="3 7" id="KW-0812">Transmembrane</keyword>
<dbReference type="EMBL" id="QGGB01000006">
    <property type="protein sequence ID" value="PWN06678.1"/>
    <property type="molecule type" value="Genomic_DNA"/>
</dbReference>
<sequence length="292" mass="32344">MYQNDSFGGAIKRGFLGMPVIIRTIIAVNVVVFAFQALLGGIQIGGTSLNNLIVTYLGFNPNLFTAITQPWRFFTYMFLHGSGFHLLFNMLWLWWMGRAVEEGLGPRTFSVLYFGAGIGGAFFHIALSFLYGTSIVIGASGAVFGIMVAFAYMYPRVPIMLLFLPPIEARFVVAALIALDVLFLGAGDNVARLVHLGGAGIGYLLVRSHYRGTDLSKFVRPIERIWNPQMSSGKGKKRKARNSKMYSVSDVEIVEESNESELDAILEKISREGYDGLTAEEKKKLFELSKKN</sequence>
<evidence type="ECO:0000256" key="1">
    <source>
        <dbReference type="ARBA" id="ARBA00004141"/>
    </source>
</evidence>
<feature type="domain" description="Peptidase S54 rhomboid" evidence="8">
    <location>
        <begin position="69"/>
        <end position="206"/>
    </location>
</feature>
<keyword evidence="10" id="KW-0645">Protease</keyword>
<dbReference type="PANTHER" id="PTHR43731:SF14">
    <property type="entry name" value="PRESENILIN-ASSOCIATED RHOMBOID-LIKE PROTEIN, MITOCHONDRIAL"/>
    <property type="match status" value="1"/>
</dbReference>
<keyword evidence="4" id="KW-0378">Hydrolase</keyword>
<dbReference type="Pfam" id="PF20216">
    <property type="entry name" value="DUF6576"/>
    <property type="match status" value="1"/>
</dbReference>
<accession>A0A316TS40</accession>
<evidence type="ECO:0000256" key="5">
    <source>
        <dbReference type="ARBA" id="ARBA00022989"/>
    </source>
</evidence>
<reference evidence="10 11" key="1">
    <citation type="submission" date="2018-05" db="EMBL/GenBank/DDBJ databases">
        <title>Rhodohalobacter halophilus gen. nov., sp. nov., a moderately halophilic member of the family Balneolaceae.</title>
        <authorList>
            <person name="Liu Z.-W."/>
        </authorList>
    </citation>
    <scope>NUCLEOTIDE SEQUENCE [LARGE SCALE GENOMIC DNA]</scope>
    <source>
        <strain evidence="10 11">8A47</strain>
    </source>
</reference>
<name>A0A316TS40_9BACT</name>
<feature type="transmembrane region" description="Helical" evidence="7">
    <location>
        <begin position="135"/>
        <end position="155"/>
    </location>
</feature>
<dbReference type="GO" id="GO:0016020">
    <property type="term" value="C:membrane"/>
    <property type="evidence" value="ECO:0007669"/>
    <property type="project" value="UniProtKB-SubCell"/>
</dbReference>
<evidence type="ECO:0000256" key="7">
    <source>
        <dbReference type="SAM" id="Phobius"/>
    </source>
</evidence>
<dbReference type="OrthoDB" id="680602at2"/>
<dbReference type="GO" id="GO:0006508">
    <property type="term" value="P:proteolysis"/>
    <property type="evidence" value="ECO:0007669"/>
    <property type="project" value="UniProtKB-KW"/>
</dbReference>
<dbReference type="InterPro" id="IPR022764">
    <property type="entry name" value="Peptidase_S54_rhomboid_dom"/>
</dbReference>
<gene>
    <name evidence="10" type="ORF">DDZ15_09185</name>
</gene>
<evidence type="ECO:0000259" key="9">
    <source>
        <dbReference type="Pfam" id="PF20216"/>
    </source>
</evidence>
<dbReference type="Gene3D" id="1.20.1540.10">
    <property type="entry name" value="Rhomboid-like"/>
    <property type="match status" value="1"/>
</dbReference>
<evidence type="ECO:0000256" key="4">
    <source>
        <dbReference type="ARBA" id="ARBA00022801"/>
    </source>
</evidence>
<evidence type="ECO:0000256" key="3">
    <source>
        <dbReference type="ARBA" id="ARBA00022692"/>
    </source>
</evidence>
<evidence type="ECO:0000313" key="10">
    <source>
        <dbReference type="EMBL" id="PWN06678.1"/>
    </source>
</evidence>
<organism evidence="10 11">
    <name type="scientific">Rhodohalobacter mucosus</name>
    <dbReference type="NCBI Taxonomy" id="2079485"/>
    <lineage>
        <taxon>Bacteria</taxon>
        <taxon>Pseudomonadati</taxon>
        <taxon>Balneolota</taxon>
        <taxon>Balneolia</taxon>
        <taxon>Balneolales</taxon>
        <taxon>Balneolaceae</taxon>
        <taxon>Rhodohalobacter</taxon>
    </lineage>
</organism>
<feature type="transmembrane region" description="Helical" evidence="7">
    <location>
        <begin position="49"/>
        <end position="67"/>
    </location>
</feature>
<comment type="similarity">
    <text evidence="2">Belongs to the peptidase S54 family.</text>
</comment>
<dbReference type="GO" id="GO:0004252">
    <property type="term" value="F:serine-type endopeptidase activity"/>
    <property type="evidence" value="ECO:0007669"/>
    <property type="project" value="InterPro"/>
</dbReference>
<feature type="transmembrane region" description="Helical" evidence="7">
    <location>
        <begin position="108"/>
        <end position="129"/>
    </location>
</feature>
<dbReference type="InterPro" id="IPR046483">
    <property type="entry name" value="DUF6576"/>
</dbReference>
<evidence type="ECO:0000313" key="11">
    <source>
        <dbReference type="Proteomes" id="UP000245533"/>
    </source>
</evidence>
<dbReference type="InterPro" id="IPR050925">
    <property type="entry name" value="Rhomboid_protease_S54"/>
</dbReference>
<comment type="subcellular location">
    <subcellularLocation>
        <location evidence="1">Membrane</location>
        <topology evidence="1">Multi-pass membrane protein</topology>
    </subcellularLocation>
</comment>
<dbReference type="SUPFAM" id="SSF144091">
    <property type="entry name" value="Rhomboid-like"/>
    <property type="match status" value="1"/>
</dbReference>
<feature type="transmembrane region" description="Helical" evidence="7">
    <location>
        <begin position="167"/>
        <end position="187"/>
    </location>
</feature>
<feature type="transmembrane region" description="Helical" evidence="7">
    <location>
        <begin position="20"/>
        <end position="42"/>
    </location>
</feature>
<comment type="caution">
    <text evidence="10">The sequence shown here is derived from an EMBL/GenBank/DDBJ whole genome shotgun (WGS) entry which is preliminary data.</text>
</comment>
<proteinExistence type="inferred from homology"/>
<keyword evidence="6 7" id="KW-0472">Membrane</keyword>
<evidence type="ECO:0000256" key="2">
    <source>
        <dbReference type="ARBA" id="ARBA00009045"/>
    </source>
</evidence>
<feature type="transmembrane region" description="Helical" evidence="7">
    <location>
        <begin position="193"/>
        <end position="210"/>
    </location>
</feature>
<dbReference type="RefSeq" id="WP_109646792.1">
    <property type="nucleotide sequence ID" value="NZ_QGGB01000006.1"/>
</dbReference>
<dbReference type="Pfam" id="PF01694">
    <property type="entry name" value="Rhomboid"/>
    <property type="match status" value="1"/>
</dbReference>
<keyword evidence="11" id="KW-1185">Reference proteome</keyword>
<evidence type="ECO:0000256" key="6">
    <source>
        <dbReference type="ARBA" id="ARBA00023136"/>
    </source>
</evidence>
<dbReference type="PANTHER" id="PTHR43731">
    <property type="entry name" value="RHOMBOID PROTEASE"/>
    <property type="match status" value="1"/>
</dbReference>
<dbReference type="Proteomes" id="UP000245533">
    <property type="component" value="Unassembled WGS sequence"/>
</dbReference>
<dbReference type="InterPro" id="IPR035952">
    <property type="entry name" value="Rhomboid-like_sf"/>
</dbReference>
<dbReference type="AlphaFoldDB" id="A0A316TS40"/>
<evidence type="ECO:0000259" key="8">
    <source>
        <dbReference type="Pfam" id="PF01694"/>
    </source>
</evidence>
<protein>
    <submittedName>
        <fullName evidence="10">Rhomboid family intramembrane serine protease</fullName>
    </submittedName>
</protein>
<feature type="transmembrane region" description="Helical" evidence="7">
    <location>
        <begin position="73"/>
        <end position="96"/>
    </location>
</feature>
<feature type="domain" description="DUF6576" evidence="9">
    <location>
        <begin position="258"/>
        <end position="291"/>
    </location>
</feature>
<keyword evidence="5 7" id="KW-1133">Transmembrane helix</keyword>